<dbReference type="GO" id="GO:0009236">
    <property type="term" value="P:cobalamin biosynthetic process"/>
    <property type="evidence" value="ECO:0007669"/>
    <property type="project" value="UniProtKB-UniRule"/>
</dbReference>
<dbReference type="NCBIfam" id="TIGR01467">
    <property type="entry name" value="cobI_cbiL"/>
    <property type="match status" value="1"/>
</dbReference>
<evidence type="ECO:0000256" key="5">
    <source>
        <dbReference type="ARBA" id="ARBA00022679"/>
    </source>
</evidence>
<evidence type="ECO:0000256" key="2">
    <source>
        <dbReference type="ARBA" id="ARBA00005879"/>
    </source>
</evidence>
<accession>Q1JZX1</accession>
<evidence type="ECO:0000256" key="6">
    <source>
        <dbReference type="ARBA" id="ARBA00022691"/>
    </source>
</evidence>
<evidence type="ECO:0000313" key="9">
    <source>
        <dbReference type="EMBL" id="EAT15771.1"/>
    </source>
</evidence>
<dbReference type="SUPFAM" id="SSF53790">
    <property type="entry name" value="Tetrapyrrole methylase"/>
    <property type="match status" value="1"/>
</dbReference>
<keyword evidence="3" id="KW-0169">Cobalamin biosynthesis</keyword>
<keyword evidence="4" id="KW-0489">Methyltransferase</keyword>
<evidence type="ECO:0000256" key="1">
    <source>
        <dbReference type="ARBA" id="ARBA00004953"/>
    </source>
</evidence>
<feature type="domain" description="Tetrapyrrole methylase" evidence="8">
    <location>
        <begin position="14"/>
        <end position="201"/>
    </location>
</feature>
<proteinExistence type="inferred from homology"/>
<dbReference type="InterPro" id="IPR014777">
    <property type="entry name" value="4pyrrole_Mease_sub1"/>
</dbReference>
<gene>
    <name evidence="9" type="ORF">Dace_2471</name>
</gene>
<comment type="caution">
    <text evidence="9">The sequence shown here is derived from an EMBL/GenBank/DDBJ whole genome shotgun (WGS) entry which is preliminary data.</text>
</comment>
<dbReference type="EMBL" id="AAEW02000008">
    <property type="protein sequence ID" value="EAT15771.1"/>
    <property type="molecule type" value="Genomic_DNA"/>
</dbReference>
<name>Q1JZX1_DESA6</name>
<dbReference type="OrthoDB" id="9804789at2"/>
<dbReference type="InterPro" id="IPR006364">
    <property type="entry name" value="CobI/CbiL/CobIJ_dom"/>
</dbReference>
<dbReference type="Gene3D" id="3.40.1010.10">
    <property type="entry name" value="Cobalt-precorrin-4 Transmethylase, Domain 1"/>
    <property type="match status" value="1"/>
</dbReference>
<reference evidence="9" key="1">
    <citation type="submission" date="2006-05" db="EMBL/GenBank/DDBJ databases">
        <title>Annotation of the draft genome assembly of Desulfuromonas acetoxidans DSM 684.</title>
        <authorList>
            <consortium name="US DOE Joint Genome Institute (JGI-ORNL)"/>
            <person name="Larimer F."/>
            <person name="Land M."/>
            <person name="Hauser L."/>
        </authorList>
    </citation>
    <scope>NUCLEOTIDE SEQUENCE [LARGE SCALE GENOMIC DNA]</scope>
    <source>
        <strain evidence="9">DSM 684</strain>
    </source>
</reference>
<dbReference type="UniPathway" id="UPA00148"/>
<dbReference type="InterPro" id="IPR014776">
    <property type="entry name" value="4pyrrole_Mease_sub2"/>
</dbReference>
<keyword evidence="6" id="KW-0949">S-adenosyl-L-methionine</keyword>
<dbReference type="Pfam" id="PF00590">
    <property type="entry name" value="TP_methylase"/>
    <property type="match status" value="1"/>
</dbReference>
<dbReference type="PANTHER" id="PTHR43467">
    <property type="entry name" value="COBALT-PRECORRIN-2 C(20)-METHYLTRANSFERASE"/>
    <property type="match status" value="1"/>
</dbReference>
<reference evidence="9" key="2">
    <citation type="submission" date="2006-05" db="EMBL/GenBank/DDBJ databases">
        <title>Sequencing of the draft genome and assembly of Desulfuromonas acetoxidans DSM 684.</title>
        <authorList>
            <consortium name="US DOE Joint Genome Institute (JGI-PGF)"/>
            <person name="Copeland A."/>
            <person name="Lucas S."/>
            <person name="Lapidus A."/>
            <person name="Barry K."/>
            <person name="Detter J.C."/>
            <person name="Glavina del Rio T."/>
            <person name="Hammon N."/>
            <person name="Israni S."/>
            <person name="Dalin E."/>
            <person name="Tice H."/>
            <person name="Bruce D."/>
            <person name="Pitluck S."/>
            <person name="Richardson P."/>
        </authorList>
    </citation>
    <scope>NUCLEOTIDE SEQUENCE [LARGE SCALE GENOMIC DNA]</scope>
    <source>
        <strain evidence="9">DSM 684</strain>
    </source>
</reference>
<dbReference type="RefSeq" id="WP_006000205.1">
    <property type="nucleotide sequence ID" value="NZ_AAEW02000008.1"/>
</dbReference>
<dbReference type="Proteomes" id="UP000005695">
    <property type="component" value="Unassembled WGS sequence"/>
</dbReference>
<sequence length="252" mass="27789">MTKFTATNPQPGHFYAVGIGPGSPDLLTLRAARLVEQCDVILSPQARTATKSLALEAVRPFLSNQEIIVLNYPMERNDQRTRQRWQQLADDVVQRCAHGQSVVQVTLGDPLIFATSSYLLQALADQMPADHLHVVPGISAFQTSASRFGEVLTLQEDRLTLMSATNLDAVAQALDHCETLVLYKAGGCIDSLMELLRQRNLLSQARLVSCGEQGDHELLVDDLSQWTMTPLSYMTTLIVKIGQRGWQENAAS</sequence>
<dbReference type="InterPro" id="IPR012382">
    <property type="entry name" value="CobI/CbiL"/>
</dbReference>
<dbReference type="InterPro" id="IPR000878">
    <property type="entry name" value="4pyrrol_Mease"/>
</dbReference>
<dbReference type="Gene3D" id="3.30.950.10">
    <property type="entry name" value="Methyltransferase, Cobalt-precorrin-4 Transmethylase, Domain 2"/>
    <property type="match status" value="1"/>
</dbReference>
<evidence type="ECO:0000313" key="10">
    <source>
        <dbReference type="Proteomes" id="UP000005695"/>
    </source>
</evidence>
<dbReference type="AlphaFoldDB" id="Q1JZX1"/>
<protein>
    <submittedName>
        <fullName evidence="9">Precorrin-2 C20-methyltransferase</fullName>
    </submittedName>
</protein>
<evidence type="ECO:0000256" key="3">
    <source>
        <dbReference type="ARBA" id="ARBA00022573"/>
    </source>
</evidence>
<keyword evidence="5" id="KW-0808">Transferase</keyword>
<evidence type="ECO:0000256" key="7">
    <source>
        <dbReference type="PIRNR" id="PIRNR036427"/>
    </source>
</evidence>
<evidence type="ECO:0000256" key="4">
    <source>
        <dbReference type="ARBA" id="ARBA00022603"/>
    </source>
</evidence>
<dbReference type="PANTHER" id="PTHR43467:SF2">
    <property type="entry name" value="COBALT-PRECORRIN-2 C(20)-METHYLTRANSFERASE"/>
    <property type="match status" value="1"/>
</dbReference>
<dbReference type="GO" id="GO:0030788">
    <property type="term" value="F:precorrin-2 C20-methyltransferase activity"/>
    <property type="evidence" value="ECO:0007669"/>
    <property type="project" value="InterPro"/>
</dbReference>
<dbReference type="InterPro" id="IPR035996">
    <property type="entry name" value="4pyrrol_Methylase_sf"/>
</dbReference>
<comment type="similarity">
    <text evidence="2 7">Belongs to the precorrin methyltransferase family.</text>
</comment>
<organism evidence="9 10">
    <name type="scientific">Desulfuromonas acetoxidans (strain DSM 684 / 11070)</name>
    <dbReference type="NCBI Taxonomy" id="281689"/>
    <lineage>
        <taxon>Bacteria</taxon>
        <taxon>Pseudomonadati</taxon>
        <taxon>Thermodesulfobacteriota</taxon>
        <taxon>Desulfuromonadia</taxon>
        <taxon>Desulfuromonadales</taxon>
        <taxon>Desulfuromonadaceae</taxon>
        <taxon>Desulfuromonas</taxon>
    </lineage>
</organism>
<keyword evidence="10" id="KW-1185">Reference proteome</keyword>
<dbReference type="PIRSF" id="PIRSF036427">
    <property type="entry name" value="Precrrn-2_mtase"/>
    <property type="match status" value="1"/>
</dbReference>
<dbReference type="GO" id="GO:0032259">
    <property type="term" value="P:methylation"/>
    <property type="evidence" value="ECO:0007669"/>
    <property type="project" value="UniProtKB-KW"/>
</dbReference>
<evidence type="ECO:0000259" key="8">
    <source>
        <dbReference type="Pfam" id="PF00590"/>
    </source>
</evidence>
<dbReference type="CDD" id="cd11645">
    <property type="entry name" value="Precorrin_2_C20_MT"/>
    <property type="match status" value="1"/>
</dbReference>
<comment type="pathway">
    <text evidence="1">Cofactor biosynthesis; adenosylcobalamin biosynthesis.</text>
</comment>